<proteinExistence type="predicted"/>
<evidence type="ECO:0000259" key="4">
    <source>
        <dbReference type="PROSITE" id="PS50145"/>
    </source>
</evidence>
<dbReference type="SUPFAM" id="SSF49599">
    <property type="entry name" value="TRAF domain-like"/>
    <property type="match status" value="1"/>
</dbReference>
<dbReference type="PROSITE" id="PS50145">
    <property type="entry name" value="ZF_TRAF"/>
    <property type="match status" value="1"/>
</dbReference>
<keyword evidence="3" id="KW-0862">Zinc</keyword>
<name>A0A3G5A2I6_9VIRU</name>
<reference evidence="5" key="1">
    <citation type="submission" date="2018-10" db="EMBL/GenBank/DDBJ databases">
        <title>Hidden diversity of soil giant viruses.</title>
        <authorList>
            <person name="Schulz F."/>
            <person name="Alteio L."/>
            <person name="Goudeau D."/>
            <person name="Ryan E.M."/>
            <person name="Malmstrom R.R."/>
            <person name="Blanchard J."/>
            <person name="Woyke T."/>
        </authorList>
    </citation>
    <scope>NUCLEOTIDE SEQUENCE</scope>
    <source>
        <strain evidence="5">HAV1</strain>
    </source>
</reference>
<gene>
    <name evidence="5" type="ORF">Harvfovirus5_18</name>
</gene>
<evidence type="ECO:0000256" key="2">
    <source>
        <dbReference type="ARBA" id="ARBA00022771"/>
    </source>
</evidence>
<accession>A0A3G5A2I6</accession>
<evidence type="ECO:0000313" key="5">
    <source>
        <dbReference type="EMBL" id="AYV80714.1"/>
    </source>
</evidence>
<dbReference type="InterPro" id="IPR001293">
    <property type="entry name" value="Znf_TRAF"/>
</dbReference>
<dbReference type="GO" id="GO:0008270">
    <property type="term" value="F:zinc ion binding"/>
    <property type="evidence" value="ECO:0007669"/>
    <property type="project" value="UniProtKB-KW"/>
</dbReference>
<feature type="domain" description="TRAF-type" evidence="4">
    <location>
        <begin position="98"/>
        <end position="150"/>
    </location>
</feature>
<sequence length="332" mass="37826">MSLSRERLTGRRKELFIVKLSYAELCAVCHDFPVAPQVSSSGKSIVCTQCLPSTGEVYNVDPFLSKQHRNLSLSCVNKEFGCKEVVKYGWNGEILDLHLAQCPWEMISCSDCKAQVMRNAKDEHHGANLECQHKPLHCPACNLLFPKKEIDAHFSSKIHEINAKNYTTNFHRSIAELKHTLHPTLFYDEFARIYTSRIFRFQIKNFSLFLIGPILRKDFEIWGLQWSLSFSSESSNIHAYLKCSGFDSKEKIIIQAKIKAMKTPELEIDLLPAYECTFIAGSQWIYLGSFSNAICAKNSNTVTLGCELTPVSTICWKQEAALSFLRDYSKKN</sequence>
<evidence type="ECO:0000256" key="1">
    <source>
        <dbReference type="ARBA" id="ARBA00022723"/>
    </source>
</evidence>
<dbReference type="InterPro" id="IPR013083">
    <property type="entry name" value="Znf_RING/FYVE/PHD"/>
</dbReference>
<keyword evidence="1" id="KW-0479">Metal-binding</keyword>
<dbReference type="Gene3D" id="3.30.40.10">
    <property type="entry name" value="Zinc/RING finger domain, C3HC4 (zinc finger)"/>
    <property type="match status" value="1"/>
</dbReference>
<evidence type="ECO:0000256" key="3">
    <source>
        <dbReference type="ARBA" id="ARBA00022833"/>
    </source>
</evidence>
<keyword evidence="2" id="KW-0863">Zinc-finger</keyword>
<organism evidence="5">
    <name type="scientific">Harvfovirus sp</name>
    <dbReference type="NCBI Taxonomy" id="2487768"/>
    <lineage>
        <taxon>Viruses</taxon>
        <taxon>Varidnaviria</taxon>
        <taxon>Bamfordvirae</taxon>
        <taxon>Nucleocytoviricota</taxon>
        <taxon>Megaviricetes</taxon>
        <taxon>Imitervirales</taxon>
        <taxon>Mimiviridae</taxon>
        <taxon>Klosneuvirinae</taxon>
    </lineage>
</organism>
<protein>
    <recommendedName>
        <fullName evidence="4">TRAF-type domain-containing protein</fullName>
    </recommendedName>
</protein>
<dbReference type="EMBL" id="MK072247">
    <property type="protein sequence ID" value="AYV80714.1"/>
    <property type="molecule type" value="Genomic_DNA"/>
</dbReference>